<accession>A0ABV2XBU1</accession>
<gene>
    <name evidence="3" type="ORF">ABZ507_15855</name>
</gene>
<dbReference type="InterPro" id="IPR031304">
    <property type="entry name" value="SLT_2"/>
</dbReference>
<keyword evidence="3" id="KW-0808">Transferase</keyword>
<feature type="compositionally biased region" description="Pro residues" evidence="1">
    <location>
        <begin position="391"/>
        <end position="411"/>
    </location>
</feature>
<feature type="non-terminal residue" evidence="3">
    <location>
        <position position="1"/>
    </location>
</feature>
<feature type="domain" description="Transglycosylase SLT" evidence="2">
    <location>
        <begin position="122"/>
        <end position="173"/>
    </location>
</feature>
<comment type="caution">
    <text evidence="3">The sequence shown here is derived from an EMBL/GenBank/DDBJ whole genome shotgun (WGS) entry which is preliminary data.</text>
</comment>
<dbReference type="RefSeq" id="WP_357991743.1">
    <property type="nucleotide sequence ID" value="NZ_JBEYBR010000037.1"/>
</dbReference>
<feature type="compositionally biased region" description="Polar residues" evidence="1">
    <location>
        <begin position="359"/>
        <end position="368"/>
    </location>
</feature>
<evidence type="ECO:0000313" key="3">
    <source>
        <dbReference type="EMBL" id="MEU2123281.1"/>
    </source>
</evidence>
<dbReference type="CDD" id="cd13399">
    <property type="entry name" value="Slt35-like"/>
    <property type="match status" value="1"/>
</dbReference>
<keyword evidence="4" id="KW-1185">Reference proteome</keyword>
<reference evidence="3 4" key="1">
    <citation type="submission" date="2024-06" db="EMBL/GenBank/DDBJ databases">
        <title>The Natural Products Discovery Center: Release of the First 8490 Sequenced Strains for Exploring Actinobacteria Biosynthetic Diversity.</title>
        <authorList>
            <person name="Kalkreuter E."/>
            <person name="Kautsar S.A."/>
            <person name="Yang D."/>
            <person name="Bader C.D."/>
            <person name="Teijaro C.N."/>
            <person name="Fluegel L."/>
            <person name="Davis C.M."/>
            <person name="Simpson J.R."/>
            <person name="Lauterbach L."/>
            <person name="Steele A.D."/>
            <person name="Gui C."/>
            <person name="Meng S."/>
            <person name="Li G."/>
            <person name="Viehrig K."/>
            <person name="Ye F."/>
            <person name="Su P."/>
            <person name="Kiefer A.F."/>
            <person name="Nichols A."/>
            <person name="Cepeda A.J."/>
            <person name="Yan W."/>
            <person name="Fan B."/>
            <person name="Jiang Y."/>
            <person name="Adhikari A."/>
            <person name="Zheng C.-J."/>
            <person name="Schuster L."/>
            <person name="Cowan T.M."/>
            <person name="Smanski M.J."/>
            <person name="Chevrette M.G."/>
            <person name="De Carvalho L.P.S."/>
            <person name="Shen B."/>
        </authorList>
    </citation>
    <scope>NUCLEOTIDE SEQUENCE [LARGE SCALE GENOMIC DNA]</scope>
    <source>
        <strain evidence="3 4">NPDC019434</strain>
    </source>
</reference>
<dbReference type="Proteomes" id="UP001550535">
    <property type="component" value="Unassembled WGS sequence"/>
</dbReference>
<dbReference type="PANTHER" id="PTHR30163:SF8">
    <property type="entry name" value="LYTIC MUREIN TRANSGLYCOSYLASE"/>
    <property type="match status" value="1"/>
</dbReference>
<feature type="compositionally biased region" description="Pro residues" evidence="1">
    <location>
        <begin position="372"/>
        <end position="381"/>
    </location>
</feature>
<dbReference type="EMBL" id="JBEYBR010000037">
    <property type="protein sequence ID" value="MEU2123281.1"/>
    <property type="molecule type" value="Genomic_DNA"/>
</dbReference>
<proteinExistence type="predicted"/>
<dbReference type="InterPro" id="IPR023346">
    <property type="entry name" value="Lysozyme-like_dom_sf"/>
</dbReference>
<organism evidence="3 4">
    <name type="scientific">Nocardia niwae</name>
    <dbReference type="NCBI Taxonomy" id="626084"/>
    <lineage>
        <taxon>Bacteria</taxon>
        <taxon>Bacillati</taxon>
        <taxon>Actinomycetota</taxon>
        <taxon>Actinomycetes</taxon>
        <taxon>Mycobacteriales</taxon>
        <taxon>Nocardiaceae</taxon>
        <taxon>Nocardia</taxon>
    </lineage>
</organism>
<sequence length="433" mass="43062">SAESGVVGLLPVAAEGPRRLRAVTPGAPFAGAVPLQEVRLPAAGGALGIPEVVLAAYRNAELALASSAPGCGLSWSLLAGIGRIESGHARGGRTDAAGTTVAPIYGPALDGSLPGNEVIRAADGGYVRALGPMQFLPGTWGVYGADGNGDGVADPHNVFDAALAAGKYLCSGGLDLRDGSQELRAVLRYNNSMAYAANVLSWSAAYRTGGAPTQVRISPDLVAPGTLSPGSDMSAVRTTPPATDPAEQARAAGQAPAPRPRPVPTQVMITIPGLPPIPCGIFCPPPPVDPCVGQSVPAPMPFPDLPGTARVPLAPQQPYGAAPAQPSGPADPAAGKPADNATAGRPGTPDQAAARCAQPDTTLATTESVPLPGDPPAPGPAPRGDTEPATATPPAPEPEPAPEAAPTPTPQPGITLPFGIVIPLPAPPAAPQQ</sequence>
<dbReference type="InterPro" id="IPR043426">
    <property type="entry name" value="MltB-like"/>
</dbReference>
<name>A0ABV2XBU1_9NOCA</name>
<feature type="compositionally biased region" description="Pro residues" evidence="1">
    <location>
        <begin position="424"/>
        <end position="433"/>
    </location>
</feature>
<protein>
    <submittedName>
        <fullName evidence="3">Lytic murein transglycosylase</fullName>
        <ecNumber evidence="3">2.4.-.-</ecNumber>
    </submittedName>
</protein>
<feature type="region of interest" description="Disordered" evidence="1">
    <location>
        <begin position="223"/>
        <end position="264"/>
    </location>
</feature>
<feature type="compositionally biased region" description="Low complexity" evidence="1">
    <location>
        <begin position="245"/>
        <end position="256"/>
    </location>
</feature>
<evidence type="ECO:0000259" key="2">
    <source>
        <dbReference type="Pfam" id="PF13406"/>
    </source>
</evidence>
<dbReference type="Gene3D" id="1.10.530.10">
    <property type="match status" value="1"/>
</dbReference>
<dbReference type="PANTHER" id="PTHR30163">
    <property type="entry name" value="MEMBRANE-BOUND LYTIC MUREIN TRANSGLYCOSYLASE B"/>
    <property type="match status" value="1"/>
</dbReference>
<feature type="region of interest" description="Disordered" evidence="1">
    <location>
        <begin position="303"/>
        <end position="433"/>
    </location>
</feature>
<feature type="compositionally biased region" description="Polar residues" evidence="1">
    <location>
        <begin position="228"/>
        <end position="241"/>
    </location>
</feature>
<keyword evidence="3" id="KW-0328">Glycosyltransferase</keyword>
<evidence type="ECO:0000256" key="1">
    <source>
        <dbReference type="SAM" id="MobiDB-lite"/>
    </source>
</evidence>
<dbReference type="Pfam" id="PF13406">
    <property type="entry name" value="SLT_2"/>
    <property type="match status" value="1"/>
</dbReference>
<evidence type="ECO:0000313" key="4">
    <source>
        <dbReference type="Proteomes" id="UP001550535"/>
    </source>
</evidence>
<dbReference type="SUPFAM" id="SSF53955">
    <property type="entry name" value="Lysozyme-like"/>
    <property type="match status" value="1"/>
</dbReference>
<dbReference type="GO" id="GO:0016757">
    <property type="term" value="F:glycosyltransferase activity"/>
    <property type="evidence" value="ECO:0007669"/>
    <property type="project" value="UniProtKB-KW"/>
</dbReference>
<dbReference type="EC" id="2.4.-.-" evidence="3"/>
<feature type="compositionally biased region" description="Low complexity" evidence="1">
    <location>
        <begin position="312"/>
        <end position="339"/>
    </location>
</feature>